<dbReference type="EMBL" id="LGUB01000517">
    <property type="protein sequence ID" value="KRH93040.1"/>
    <property type="molecule type" value="Genomic_DNA"/>
</dbReference>
<dbReference type="PANTHER" id="PTHR23236:SF119">
    <property type="entry name" value="NUCLEAR RNA-BINDING PROTEIN SART-3"/>
    <property type="match status" value="1"/>
</dbReference>
<dbReference type="Pfam" id="PF00076">
    <property type="entry name" value="RRM_1"/>
    <property type="match status" value="3"/>
</dbReference>
<gene>
    <name evidence="5" type="ORF">M153_1678000292</name>
</gene>
<dbReference type="InterPro" id="IPR035979">
    <property type="entry name" value="RBD_domain_sf"/>
</dbReference>
<evidence type="ECO:0000256" key="3">
    <source>
        <dbReference type="PROSITE-ProRule" id="PRU00176"/>
    </source>
</evidence>
<evidence type="ECO:0000313" key="6">
    <source>
        <dbReference type="Proteomes" id="UP000051530"/>
    </source>
</evidence>
<protein>
    <submittedName>
        <fullName evidence="5">RNA-binding protein (RRM superfamily)</fullName>
    </submittedName>
</protein>
<keyword evidence="2 3" id="KW-0694">RNA-binding</keyword>
<dbReference type="PANTHER" id="PTHR23236">
    <property type="entry name" value="EUKARYOTIC TRANSLATION INITIATION FACTOR 4B/4H"/>
    <property type="match status" value="1"/>
</dbReference>
<evidence type="ECO:0000256" key="1">
    <source>
        <dbReference type="ARBA" id="ARBA00022737"/>
    </source>
</evidence>
<dbReference type="OrthoDB" id="439639at2759"/>
<evidence type="ECO:0000256" key="2">
    <source>
        <dbReference type="ARBA" id="ARBA00022884"/>
    </source>
</evidence>
<proteinExistence type="predicted"/>
<comment type="caution">
    <text evidence="5">The sequence shown here is derived from an EMBL/GenBank/DDBJ whole genome shotgun (WGS) entry which is preliminary data.</text>
</comment>
<dbReference type="AlphaFoldDB" id="A0A0R0M2L2"/>
<dbReference type="Gene3D" id="3.30.70.330">
    <property type="match status" value="4"/>
</dbReference>
<dbReference type="VEuPathDB" id="MicrosporidiaDB:M153_1678000292"/>
<dbReference type="InterPro" id="IPR012677">
    <property type="entry name" value="Nucleotide-bd_a/b_plait_sf"/>
</dbReference>
<dbReference type="Proteomes" id="UP000051530">
    <property type="component" value="Unassembled WGS sequence"/>
</dbReference>
<dbReference type="CDD" id="cd00590">
    <property type="entry name" value="RRM_SF"/>
    <property type="match status" value="1"/>
</dbReference>
<organism evidence="5 6">
    <name type="scientific">Pseudoloma neurophilia</name>
    <dbReference type="NCBI Taxonomy" id="146866"/>
    <lineage>
        <taxon>Eukaryota</taxon>
        <taxon>Fungi</taxon>
        <taxon>Fungi incertae sedis</taxon>
        <taxon>Microsporidia</taxon>
        <taxon>Pseudoloma</taxon>
    </lineage>
</organism>
<evidence type="ECO:0000259" key="4">
    <source>
        <dbReference type="PROSITE" id="PS50102"/>
    </source>
</evidence>
<feature type="domain" description="RRM" evidence="4">
    <location>
        <begin position="335"/>
        <end position="413"/>
    </location>
</feature>
<dbReference type="GO" id="GO:0003723">
    <property type="term" value="F:RNA binding"/>
    <property type="evidence" value="ECO:0007669"/>
    <property type="project" value="UniProtKB-UniRule"/>
</dbReference>
<feature type="domain" description="RRM" evidence="4">
    <location>
        <begin position="1"/>
        <end position="91"/>
    </location>
</feature>
<evidence type="ECO:0000313" key="5">
    <source>
        <dbReference type="EMBL" id="KRH93040.1"/>
    </source>
</evidence>
<accession>A0A0R0M2L2</accession>
<keyword evidence="1" id="KW-0677">Repeat</keyword>
<keyword evidence="6" id="KW-1185">Reference proteome</keyword>
<dbReference type="PROSITE" id="PS50102">
    <property type="entry name" value="RRM"/>
    <property type="match status" value="2"/>
</dbReference>
<name>A0A0R0M2L2_9MICR</name>
<dbReference type="SMART" id="SM00360">
    <property type="entry name" value="RRM"/>
    <property type="match status" value="4"/>
</dbReference>
<reference evidence="5 6" key="1">
    <citation type="submission" date="2015-07" db="EMBL/GenBank/DDBJ databases">
        <title>The genome of Pseudoloma neurophilia, a relevant intracellular parasite of the zebrafish.</title>
        <authorList>
            <person name="Ndikumana S."/>
            <person name="Pelin A."/>
            <person name="Sanders J."/>
            <person name="Corradi N."/>
        </authorList>
    </citation>
    <scope>NUCLEOTIDE SEQUENCE [LARGE SCALE GENOMIC DNA]</scope>
    <source>
        <strain evidence="5 6">MK1</strain>
    </source>
</reference>
<sequence>MRLVIKNLPLKHTEEDVKKVFEEYGKITDLYLCKNIKNRSKGVCFLGFSDEESAMKAVKYRHRSYLNNKKITVDLLGNTKEKQLRLEFKKLTDREDEKNEEENIEIKSKSLYIKNIPKIAEKSDVYEHFDNCNIKSIKFLQDENEKIPHKHALLIMEDFDSAKNAILYKEPFMGCRLNISFYNEPIAQKKYFKQLFFNFEAVVDSICQEEKITRAELLDLKDKNLGTRISLIETHLVEQTKMFLEQNDIFLDNITGKLDKKTLIVRNSNLLSLDFKNCEIKIAPSKTLAILKFNSSEEAQKVYKELHLKRVNDKAIYVDYLPVSFADKKKIKTTNKLIIKNVPFQADKNDLKRLFSTKTKIQTLRLPKKADGTHKGYCFLTVNTADEAEVIIKYFGTNTHLYGRRLVIEPAET</sequence>
<dbReference type="SUPFAM" id="SSF54928">
    <property type="entry name" value="RNA-binding domain, RBD"/>
    <property type="match status" value="3"/>
</dbReference>
<dbReference type="InterPro" id="IPR000504">
    <property type="entry name" value="RRM_dom"/>
</dbReference>